<feature type="transmembrane region" description="Helical" evidence="1">
    <location>
        <begin position="87"/>
        <end position="106"/>
    </location>
</feature>
<evidence type="ECO:0000256" key="1">
    <source>
        <dbReference type="SAM" id="Phobius"/>
    </source>
</evidence>
<comment type="caution">
    <text evidence="2">The sequence shown here is derived from an EMBL/GenBank/DDBJ whole genome shotgun (WGS) entry which is preliminary data.</text>
</comment>
<accession>A0A498L1R8</accession>
<evidence type="ECO:0000313" key="2">
    <source>
        <dbReference type="EMBL" id="RXK51241.1"/>
    </source>
</evidence>
<gene>
    <name evidence="2" type="ORF">EAF64_00940</name>
</gene>
<feature type="transmembrane region" description="Helical" evidence="1">
    <location>
        <begin position="112"/>
        <end position="129"/>
    </location>
</feature>
<feature type="transmembrane region" description="Helical" evidence="1">
    <location>
        <begin position="141"/>
        <end position="160"/>
    </location>
</feature>
<dbReference type="AlphaFoldDB" id="A0A498L1R8"/>
<dbReference type="EMBL" id="RDFA01000001">
    <property type="protein sequence ID" value="RXK51241.1"/>
    <property type="molecule type" value="Genomic_DNA"/>
</dbReference>
<evidence type="ECO:0000313" key="3">
    <source>
        <dbReference type="Proteomes" id="UP000289691"/>
    </source>
</evidence>
<dbReference type="RefSeq" id="WP_129067107.1">
    <property type="nucleotide sequence ID" value="NZ_RDFA01000001.1"/>
</dbReference>
<reference evidence="2 3" key="1">
    <citation type="submission" date="2019-01" db="EMBL/GenBank/DDBJ databases">
        <title>Halorientalis sp. F13-25 a new haloarchaeum isolated from hypersaline water.</title>
        <authorList>
            <person name="Ana D.-V."/>
            <person name="Cristina S.-P."/>
            <person name="Antonio V."/>
        </authorList>
    </citation>
    <scope>NUCLEOTIDE SEQUENCE [LARGE SCALE GENOMIC DNA]</scope>
    <source>
        <strain evidence="2 3">F13-25</strain>
    </source>
</reference>
<sequence length="193" mass="21211">MVRVDYFQYGGYLAGREVVVDRFRVVGPPATTVTNDPTFVHGNDRCYDVAVDGRQLTISRASDWSRTADMGPVIYENSYVVFGPDGWATGHLTTFAVAAALAPVVFTSFAEIHLLGLVFLSGLLAVVHWSSQNRCRSRRELAAWTFGFLLAYLLPAFVIVTPTRNYTFGPLFTGLLTLYAGGLALVALFTYPN</sequence>
<organism evidence="2 3">
    <name type="scientific">Halorientalis pallida</name>
    <dbReference type="NCBI Taxonomy" id="2479928"/>
    <lineage>
        <taxon>Archaea</taxon>
        <taxon>Methanobacteriati</taxon>
        <taxon>Methanobacteriota</taxon>
        <taxon>Stenosarchaea group</taxon>
        <taxon>Halobacteria</taxon>
        <taxon>Halobacteriales</taxon>
        <taxon>Haloarculaceae</taxon>
        <taxon>Halorientalis</taxon>
    </lineage>
</organism>
<keyword evidence="1" id="KW-1133">Transmembrane helix</keyword>
<keyword evidence="1" id="KW-0472">Membrane</keyword>
<keyword evidence="3" id="KW-1185">Reference proteome</keyword>
<dbReference type="Proteomes" id="UP000289691">
    <property type="component" value="Unassembled WGS sequence"/>
</dbReference>
<protein>
    <submittedName>
        <fullName evidence="2">Uncharacterized protein</fullName>
    </submittedName>
</protein>
<name>A0A498L1R8_9EURY</name>
<dbReference type="OrthoDB" id="242474at2157"/>
<feature type="transmembrane region" description="Helical" evidence="1">
    <location>
        <begin position="172"/>
        <end position="191"/>
    </location>
</feature>
<keyword evidence="1" id="KW-0812">Transmembrane</keyword>
<proteinExistence type="predicted"/>